<dbReference type="CDD" id="cd20544">
    <property type="entry name" value="CYCLIN_AtCycD-like_rpt2"/>
    <property type="match status" value="1"/>
</dbReference>
<name>A0A4P9W929_9FUNG</name>
<reference evidence="6" key="1">
    <citation type="journal article" date="2018" name="Nat. Microbiol.">
        <title>Leveraging single-cell genomics to expand the fungal tree of life.</title>
        <authorList>
            <person name="Ahrendt S.R."/>
            <person name="Quandt C.A."/>
            <person name="Ciobanu D."/>
            <person name="Clum A."/>
            <person name="Salamov A."/>
            <person name="Andreopoulos B."/>
            <person name="Cheng J.F."/>
            <person name="Woyke T."/>
            <person name="Pelin A."/>
            <person name="Henrissat B."/>
            <person name="Reynolds N.K."/>
            <person name="Benny G.L."/>
            <person name="Smith M.E."/>
            <person name="James T.Y."/>
            <person name="Grigoriev I.V."/>
        </authorList>
    </citation>
    <scope>NUCLEOTIDE SEQUENCE [LARGE SCALE GENOMIC DNA]</scope>
</reference>
<evidence type="ECO:0000313" key="5">
    <source>
        <dbReference type="EMBL" id="RKO88652.1"/>
    </source>
</evidence>
<evidence type="ECO:0000313" key="6">
    <source>
        <dbReference type="Proteomes" id="UP000269721"/>
    </source>
</evidence>
<protein>
    <recommendedName>
        <fullName evidence="4">Cyclin-like domain-containing protein</fullName>
    </recommendedName>
</protein>
<evidence type="ECO:0000256" key="2">
    <source>
        <dbReference type="RuleBase" id="RU000383"/>
    </source>
</evidence>
<feature type="domain" description="Cyclin-like" evidence="4">
    <location>
        <begin position="60"/>
        <end position="147"/>
    </location>
</feature>
<dbReference type="InterPro" id="IPR036915">
    <property type="entry name" value="Cyclin-like_sf"/>
</dbReference>
<dbReference type="Gene3D" id="1.10.472.10">
    <property type="entry name" value="Cyclin-like"/>
    <property type="match status" value="2"/>
</dbReference>
<dbReference type="Pfam" id="PF02984">
    <property type="entry name" value="Cyclin_C"/>
    <property type="match status" value="1"/>
</dbReference>
<dbReference type="InterPro" id="IPR013763">
    <property type="entry name" value="Cyclin-like_dom"/>
</dbReference>
<evidence type="ECO:0000259" key="4">
    <source>
        <dbReference type="SMART" id="SM00385"/>
    </source>
</evidence>
<dbReference type="InterPro" id="IPR004367">
    <property type="entry name" value="Cyclin_C-dom"/>
</dbReference>
<dbReference type="Pfam" id="PF00134">
    <property type="entry name" value="Cyclin_N"/>
    <property type="match status" value="1"/>
</dbReference>
<dbReference type="Proteomes" id="UP000269721">
    <property type="component" value="Unassembled WGS sequence"/>
</dbReference>
<dbReference type="OrthoDB" id="5590282at2759"/>
<dbReference type="PANTHER" id="PTHR10177">
    <property type="entry name" value="CYCLINS"/>
    <property type="match status" value="1"/>
</dbReference>
<dbReference type="AlphaFoldDB" id="A0A4P9W929"/>
<keyword evidence="1 2" id="KW-0195">Cyclin</keyword>
<gene>
    <name evidence="5" type="ORF">BDK51DRAFT_44629</name>
</gene>
<dbReference type="SMART" id="SM00385">
    <property type="entry name" value="CYCLIN"/>
    <property type="match status" value="1"/>
</dbReference>
<proteinExistence type="inferred from homology"/>
<keyword evidence="6" id="KW-1185">Reference proteome</keyword>
<sequence length="468" mass="50616">MPMPNNTSPPRSVLPARPRPVFDSSIALHGNDDDVAETARMQRLTLLKAEGDSTFRPAVRYLETVQDSAISAAQRSEAFQLAVNFLDRVCSKSVVRITSYQVLGAACFLIALKVCEPVAPTCGELARLSSGAFSAELLKSTELRVLTLLEWNLIAATPVVFLEYFILLLGLNDEEQNELFDRSDAILAVMQKEYDFLRYRPSVQTAAAMKCAYVSMGRTADIFTSAINKEIEMLSQDVVSIVFHLSLPLMSDIHACAAELIPLISSKIPLYRDFDFISAMSRVADTPASRRRPLPSFVGGLATPSDDSPTPRVSDGASVASRSKRDAGAAFDEADNNEPRLPAPKRRHAEVDYSDEPESAGPLPVVEAPRVGPSGSSLSRDSDPSLHSAPVAAAPTRRKTQKSKAGAAKIPKSRTAAAAPPAAVNKMAQWSIDPSRSTSDVAPLWVPAPASARRYSTQEPYFAAERSP</sequence>
<dbReference type="InterPro" id="IPR039361">
    <property type="entry name" value="Cyclin"/>
</dbReference>
<comment type="similarity">
    <text evidence="2">Belongs to the cyclin family.</text>
</comment>
<feature type="region of interest" description="Disordered" evidence="3">
    <location>
        <begin position="449"/>
        <end position="468"/>
    </location>
</feature>
<dbReference type="InterPro" id="IPR006671">
    <property type="entry name" value="Cyclin_N"/>
</dbReference>
<dbReference type="EMBL" id="KZ996575">
    <property type="protein sequence ID" value="RKO88652.1"/>
    <property type="molecule type" value="Genomic_DNA"/>
</dbReference>
<evidence type="ECO:0000256" key="1">
    <source>
        <dbReference type="ARBA" id="ARBA00023127"/>
    </source>
</evidence>
<evidence type="ECO:0000256" key="3">
    <source>
        <dbReference type="SAM" id="MobiDB-lite"/>
    </source>
</evidence>
<accession>A0A4P9W929</accession>
<dbReference type="SUPFAM" id="SSF47954">
    <property type="entry name" value="Cyclin-like"/>
    <property type="match status" value="1"/>
</dbReference>
<feature type="region of interest" description="Disordered" evidence="3">
    <location>
        <begin position="288"/>
        <end position="422"/>
    </location>
</feature>
<organism evidence="5 6">
    <name type="scientific">Blyttiomyces helicus</name>
    <dbReference type="NCBI Taxonomy" id="388810"/>
    <lineage>
        <taxon>Eukaryota</taxon>
        <taxon>Fungi</taxon>
        <taxon>Fungi incertae sedis</taxon>
        <taxon>Chytridiomycota</taxon>
        <taxon>Chytridiomycota incertae sedis</taxon>
        <taxon>Chytridiomycetes</taxon>
        <taxon>Chytridiomycetes incertae sedis</taxon>
        <taxon>Blyttiomyces</taxon>
    </lineage>
</organism>